<dbReference type="FunFam" id="3.40.50.10490:FF:000014">
    <property type="entry name" value="N-acetylmuramic acid 6-phosphate etherase"/>
    <property type="match status" value="1"/>
</dbReference>
<evidence type="ECO:0000313" key="6">
    <source>
        <dbReference type="Proteomes" id="UP000003448"/>
    </source>
</evidence>
<dbReference type="EMBL" id="CAIE01000009">
    <property type="protein sequence ID" value="CCH15745.1"/>
    <property type="molecule type" value="Genomic_DNA"/>
</dbReference>
<dbReference type="GO" id="GO:0097173">
    <property type="term" value="P:N-acetylmuramic acid catabolic process"/>
    <property type="evidence" value="ECO:0007669"/>
    <property type="project" value="UniProtKB-UniPathway"/>
</dbReference>
<comment type="catalytic activity">
    <reaction evidence="3">
        <text>N-acetyl-D-muramate 6-phosphate + H2O = N-acetyl-D-glucosamine 6-phosphate + (R)-lactate</text>
        <dbReference type="Rhea" id="RHEA:26410"/>
        <dbReference type="ChEBI" id="CHEBI:15377"/>
        <dbReference type="ChEBI" id="CHEBI:16004"/>
        <dbReference type="ChEBI" id="CHEBI:57513"/>
        <dbReference type="ChEBI" id="CHEBI:58722"/>
        <dbReference type="EC" id="4.2.1.126"/>
    </reaction>
</comment>
<gene>
    <name evidence="3 5" type="primary">murQ</name>
    <name evidence="5" type="ORF">MILUP08_40655</name>
</gene>
<comment type="function">
    <text evidence="3">Specifically catalyzes the cleavage of the D-lactyl ether substituent of MurNAc 6-phosphate, producing GlcNAc 6-phosphate and D-lactate.</text>
</comment>
<dbReference type="InterPro" id="IPR005486">
    <property type="entry name" value="Glucokinase_regulatory_CS"/>
</dbReference>
<feature type="domain" description="SIS" evidence="4">
    <location>
        <begin position="107"/>
        <end position="270"/>
    </location>
</feature>
<dbReference type="NCBIfam" id="NF009222">
    <property type="entry name" value="PRK12570.1"/>
    <property type="match status" value="1"/>
</dbReference>
<keyword evidence="1 3" id="KW-0456">Lyase</keyword>
<comment type="pathway">
    <text evidence="3">Amino-sugar metabolism; N-acetylmuramate degradation.</text>
</comment>
<sequence>MTLAHSNPKLFASARPGWLRCGFSLLIEGASAQQDAPGGIRRLNTSERNEHRMDLSTLGTETRNDKTSDLDRMSPTELLLAMNDEDRSVADAVRRAVPDIAAAVDVIVASLRQGGRLIYLGAGTSGRIGMLDAVEIPPTFGTTPDRVIGLLAGGARAFGVAVEGAEDDPTRAVADLDAVDLTARDTVVGLAASGRTPYVVGGLDHARARGAATVSVACNTDAVISRHADVAIEVPTGPEVLTGSTRLKAGTAEKLVCNMLSTATMARLGKVYGNLMVDMNATNEKLVDRARRIVAEAADTDLDTAARALAAAHGHAKTAIVLLLAHCTAEEAAARLRAADDDVRAAVAA</sequence>
<name>I0KVZ8_9ACTN</name>
<dbReference type="Pfam" id="PF22645">
    <property type="entry name" value="GKRP_SIS_N"/>
    <property type="match status" value="1"/>
</dbReference>
<dbReference type="NCBIfam" id="TIGR00274">
    <property type="entry name" value="N-acetylmuramic acid 6-phosphate etherase"/>
    <property type="match status" value="1"/>
</dbReference>
<dbReference type="PANTHER" id="PTHR10088:SF4">
    <property type="entry name" value="GLUCOKINASE REGULATORY PROTEIN"/>
    <property type="match status" value="1"/>
</dbReference>
<comment type="subunit">
    <text evidence="3">Homodimer.</text>
</comment>
<evidence type="ECO:0000259" key="4">
    <source>
        <dbReference type="PROSITE" id="PS51464"/>
    </source>
</evidence>
<dbReference type="eggNOG" id="COG2103">
    <property type="taxonomic scope" value="Bacteria"/>
</dbReference>
<comment type="miscellaneous">
    <text evidence="3">A lyase-type mechanism (elimination/hydration) is suggested for the cleavage of the lactyl ether bond of MurNAc 6-phosphate, with the formation of an alpha,beta-unsaturated aldehyde intermediate with (E)-stereochemistry, followed by the syn addition of water to give product.</text>
</comment>
<dbReference type="UniPathway" id="UPA00342"/>
<dbReference type="EC" id="4.2.1.126" evidence="3"/>
<feature type="active site" evidence="3">
    <location>
        <position position="166"/>
    </location>
</feature>
<reference evidence="6" key="1">
    <citation type="journal article" date="2012" name="J. Bacteriol.">
        <title>Genome Sequence of Micromonospora lupini Lupac 08, Isolated from Root Nodules of Lupinus angustifolius.</title>
        <authorList>
            <person name="Alonso-Vega P."/>
            <person name="Normand P."/>
            <person name="Bacigalupe R."/>
            <person name="Pujic P."/>
            <person name="Lajus A."/>
            <person name="Vallenet D."/>
            <person name="Carro L."/>
            <person name="Coll P."/>
            <person name="Trujillo M.E."/>
        </authorList>
    </citation>
    <scope>NUCLEOTIDE SEQUENCE [LARGE SCALE GENOMIC DNA]</scope>
    <source>
        <strain evidence="6">Lupac 08</strain>
    </source>
</reference>
<evidence type="ECO:0000256" key="2">
    <source>
        <dbReference type="ARBA" id="ARBA00023277"/>
    </source>
</evidence>
<feature type="active site" description="Proton donor" evidence="3">
    <location>
        <position position="135"/>
    </location>
</feature>
<dbReference type="NCBIfam" id="NF003915">
    <property type="entry name" value="PRK05441.1"/>
    <property type="match status" value="1"/>
</dbReference>
<evidence type="ECO:0000256" key="3">
    <source>
        <dbReference type="HAMAP-Rule" id="MF_00068"/>
    </source>
</evidence>
<dbReference type="STRING" id="1150864.MILUP08_40655"/>
<dbReference type="GO" id="GO:0046348">
    <property type="term" value="P:amino sugar catabolic process"/>
    <property type="evidence" value="ECO:0007669"/>
    <property type="project" value="InterPro"/>
</dbReference>
<dbReference type="SUPFAM" id="SSF53697">
    <property type="entry name" value="SIS domain"/>
    <property type="match status" value="1"/>
</dbReference>
<dbReference type="CDD" id="cd05007">
    <property type="entry name" value="SIS_Etherase"/>
    <property type="match status" value="1"/>
</dbReference>
<dbReference type="GO" id="GO:0016803">
    <property type="term" value="F:ether hydrolase activity"/>
    <property type="evidence" value="ECO:0007669"/>
    <property type="project" value="TreeGrafter"/>
</dbReference>
<proteinExistence type="inferred from homology"/>
<dbReference type="PROSITE" id="PS51464">
    <property type="entry name" value="SIS"/>
    <property type="match status" value="1"/>
</dbReference>
<dbReference type="Proteomes" id="UP000003448">
    <property type="component" value="Unassembled WGS sequence"/>
</dbReference>
<dbReference type="PROSITE" id="PS01272">
    <property type="entry name" value="GCKR"/>
    <property type="match status" value="1"/>
</dbReference>
<dbReference type="HAMAP" id="MF_00068">
    <property type="entry name" value="MurQ"/>
    <property type="match status" value="1"/>
</dbReference>
<dbReference type="GO" id="GO:0097367">
    <property type="term" value="F:carbohydrate derivative binding"/>
    <property type="evidence" value="ECO:0007669"/>
    <property type="project" value="InterPro"/>
</dbReference>
<dbReference type="Gene3D" id="1.10.8.1080">
    <property type="match status" value="1"/>
</dbReference>
<evidence type="ECO:0000313" key="5">
    <source>
        <dbReference type="EMBL" id="CCH15745.1"/>
    </source>
</evidence>
<dbReference type="Gene3D" id="3.40.50.10490">
    <property type="entry name" value="Glucose-6-phosphate isomerase like protein, domain 1"/>
    <property type="match status" value="1"/>
</dbReference>
<dbReference type="GO" id="GO:0009254">
    <property type="term" value="P:peptidoglycan turnover"/>
    <property type="evidence" value="ECO:0007669"/>
    <property type="project" value="TreeGrafter"/>
</dbReference>
<accession>I0KVZ8</accession>
<dbReference type="InterPro" id="IPR001347">
    <property type="entry name" value="SIS_dom"/>
</dbReference>
<dbReference type="InterPro" id="IPR005488">
    <property type="entry name" value="Etherase_MurQ"/>
</dbReference>
<organism evidence="5 6">
    <name type="scientific">Micromonospora lupini str. Lupac 08</name>
    <dbReference type="NCBI Taxonomy" id="1150864"/>
    <lineage>
        <taxon>Bacteria</taxon>
        <taxon>Bacillati</taxon>
        <taxon>Actinomycetota</taxon>
        <taxon>Actinomycetes</taxon>
        <taxon>Micromonosporales</taxon>
        <taxon>Micromonosporaceae</taxon>
        <taxon>Micromonospora</taxon>
    </lineage>
</organism>
<comment type="similarity">
    <text evidence="3">Belongs to the GCKR-like family. MurNAc-6-P etherase subfamily.</text>
</comment>
<dbReference type="AlphaFoldDB" id="I0KVZ8"/>
<protein>
    <recommendedName>
        <fullName evidence="3">N-acetylmuramic acid 6-phosphate etherase</fullName>
        <shortName evidence="3">MurNAc-6-P etherase</shortName>
        <ecNumber evidence="3">4.2.1.126</ecNumber>
    </recommendedName>
    <alternativeName>
        <fullName evidence="3">N-acetylmuramic acid 6-phosphate hydrolase</fullName>
    </alternativeName>
    <alternativeName>
        <fullName evidence="3">N-acetylmuramic acid 6-phosphate lyase</fullName>
    </alternativeName>
</protein>
<keyword evidence="6" id="KW-1185">Reference proteome</keyword>
<comment type="caution">
    <text evidence="5">The sequence shown here is derived from an EMBL/GenBank/DDBJ whole genome shotgun (WGS) entry which is preliminary data.</text>
</comment>
<dbReference type="PANTHER" id="PTHR10088">
    <property type="entry name" value="GLUCOKINASE REGULATORY PROTEIN"/>
    <property type="match status" value="1"/>
</dbReference>
<dbReference type="InterPro" id="IPR040190">
    <property type="entry name" value="MURQ/GCKR"/>
</dbReference>
<dbReference type="InterPro" id="IPR046348">
    <property type="entry name" value="SIS_dom_sf"/>
</dbReference>
<evidence type="ECO:0000256" key="1">
    <source>
        <dbReference type="ARBA" id="ARBA00023239"/>
    </source>
</evidence>
<dbReference type="GO" id="GO:0016835">
    <property type="term" value="F:carbon-oxygen lyase activity"/>
    <property type="evidence" value="ECO:0007669"/>
    <property type="project" value="UniProtKB-UniRule"/>
</dbReference>
<keyword evidence="2 3" id="KW-0119">Carbohydrate metabolism</keyword>